<evidence type="ECO:0000256" key="1">
    <source>
        <dbReference type="SAM" id="Phobius"/>
    </source>
</evidence>
<dbReference type="Proteomes" id="UP000190837">
    <property type="component" value="Unassembled WGS sequence"/>
</dbReference>
<keyword evidence="1" id="KW-1133">Transmembrane helix</keyword>
<evidence type="ECO:0000313" key="2">
    <source>
        <dbReference type="EMBL" id="SAM62687.1"/>
    </source>
</evidence>
<dbReference type="RefSeq" id="WP_256860934.1">
    <property type="nucleotide sequence ID" value="NZ_FKLO01000040.1"/>
</dbReference>
<dbReference type="EMBL" id="FKLO01000040">
    <property type="protein sequence ID" value="SAM62687.1"/>
    <property type="molecule type" value="Genomic_DNA"/>
</dbReference>
<name>A0A1C3H3U3_9GAMM</name>
<keyword evidence="1" id="KW-0812">Transmembrane</keyword>
<organism evidence="2 3">
    <name type="scientific">Cardiobacterium hominis</name>
    <dbReference type="NCBI Taxonomy" id="2718"/>
    <lineage>
        <taxon>Bacteria</taxon>
        <taxon>Pseudomonadati</taxon>
        <taxon>Pseudomonadota</taxon>
        <taxon>Gammaproteobacteria</taxon>
        <taxon>Cardiobacteriales</taxon>
        <taxon>Cardiobacteriaceae</taxon>
        <taxon>Cardiobacterium</taxon>
    </lineage>
</organism>
<protein>
    <submittedName>
        <fullName evidence="2">Uncharacterized protein</fullName>
    </submittedName>
</protein>
<accession>A0A1C3H3U3</accession>
<reference evidence="3" key="1">
    <citation type="submission" date="2016-04" db="EMBL/GenBank/DDBJ databases">
        <authorList>
            <person name="Tagini F."/>
        </authorList>
    </citation>
    <scope>NUCLEOTIDE SEQUENCE [LARGE SCALE GENOMIC DNA]</scope>
    <source>
        <strain evidence="3">CHUV0807</strain>
    </source>
</reference>
<sequence>MPGLRLLSTFIGQTFALWAIVFAIAGFSAPQVFTPFKQALTA</sequence>
<keyword evidence="1" id="KW-0472">Membrane</keyword>
<evidence type="ECO:0000313" key="3">
    <source>
        <dbReference type="Proteomes" id="UP000190837"/>
    </source>
</evidence>
<feature type="transmembrane region" description="Helical" evidence="1">
    <location>
        <begin position="6"/>
        <end position="27"/>
    </location>
</feature>
<gene>
    <name evidence="2" type="ORF">CHUV0807_1036</name>
</gene>
<dbReference type="AlphaFoldDB" id="A0A1C3H3U3"/>
<proteinExistence type="predicted"/>